<gene>
    <name evidence="1" type="ORF">QTN89_12700</name>
</gene>
<comment type="caution">
    <text evidence="1">The sequence shown here is derived from an EMBL/GenBank/DDBJ whole genome shotgun (WGS) entry which is preliminary data.</text>
</comment>
<protein>
    <recommendedName>
        <fullName evidence="3">DUF1795 domain-containing protein</fullName>
    </recommendedName>
</protein>
<dbReference type="EMBL" id="JASZZN010000008">
    <property type="protein sequence ID" value="MDM4016294.1"/>
    <property type="molecule type" value="Genomic_DNA"/>
</dbReference>
<evidence type="ECO:0000313" key="2">
    <source>
        <dbReference type="Proteomes" id="UP001239462"/>
    </source>
</evidence>
<sequence>MPSQFDGFGIRFLYPENWEVVQRDEDEGDQGVTLDFPGAGFLSIERTQADRSDHLIEGIIDAIEAEYEQVERDETSMEILPTNTPVTDLRFYYLDLMIVSRLLVLDHLFDSQGDDVLVVQLQAESRDFDKNEPILSAILKQILDSAIETS</sequence>
<organism evidence="1 2">
    <name type="scientific">Roseiconus lacunae</name>
    <dbReference type="NCBI Taxonomy" id="2605694"/>
    <lineage>
        <taxon>Bacteria</taxon>
        <taxon>Pseudomonadati</taxon>
        <taxon>Planctomycetota</taxon>
        <taxon>Planctomycetia</taxon>
        <taxon>Pirellulales</taxon>
        <taxon>Pirellulaceae</taxon>
        <taxon>Roseiconus</taxon>
    </lineage>
</organism>
<dbReference type="Proteomes" id="UP001239462">
    <property type="component" value="Unassembled WGS sequence"/>
</dbReference>
<evidence type="ECO:0000313" key="1">
    <source>
        <dbReference type="EMBL" id="MDM4016294.1"/>
    </source>
</evidence>
<keyword evidence="2" id="KW-1185">Reference proteome</keyword>
<evidence type="ECO:0008006" key="3">
    <source>
        <dbReference type="Google" id="ProtNLM"/>
    </source>
</evidence>
<name>A0ABT7PJ16_9BACT</name>
<accession>A0ABT7PJ16</accession>
<proteinExistence type="predicted"/>
<dbReference type="RefSeq" id="WP_149497965.1">
    <property type="nucleotide sequence ID" value="NZ_CP141221.1"/>
</dbReference>
<reference evidence="1 2" key="1">
    <citation type="submission" date="2023-06" db="EMBL/GenBank/DDBJ databases">
        <title>Roseiconus lacunae JC819 isolated from Gulf of Mannar region, Tamil Nadu.</title>
        <authorList>
            <person name="Pk S."/>
            <person name="Ch S."/>
            <person name="Ch V.R."/>
        </authorList>
    </citation>
    <scope>NUCLEOTIDE SEQUENCE [LARGE SCALE GENOMIC DNA]</scope>
    <source>
        <strain evidence="1 2">JC819</strain>
    </source>
</reference>